<comment type="caution">
    <text evidence="3">The sequence shown here is derived from an EMBL/GenBank/DDBJ whole genome shotgun (WGS) entry which is preliminary data.</text>
</comment>
<evidence type="ECO:0000256" key="1">
    <source>
        <dbReference type="SAM" id="Phobius"/>
    </source>
</evidence>
<keyword evidence="1" id="KW-0472">Membrane</keyword>
<keyword evidence="1" id="KW-0812">Transmembrane</keyword>
<feature type="transmembrane region" description="Helical" evidence="1">
    <location>
        <begin position="12"/>
        <end position="32"/>
    </location>
</feature>
<sequence length="85" mass="9869">MSEQEVVSGLRWNNNGSVLIITLISYEYLLLLDKEVNYVWKRPWSLMSCLYLVVRYFGLFLALLCGFWGGLLYIHETVSVSMLSI</sequence>
<feature type="domain" description="DUF6533" evidence="2">
    <location>
        <begin position="21"/>
        <end position="60"/>
    </location>
</feature>
<gene>
    <name evidence="3" type="ORF">EV702DRAFT_1137855</name>
</gene>
<dbReference type="AlphaFoldDB" id="A0A9P7CZ86"/>
<organism evidence="3 4">
    <name type="scientific">Suillus placidus</name>
    <dbReference type="NCBI Taxonomy" id="48579"/>
    <lineage>
        <taxon>Eukaryota</taxon>
        <taxon>Fungi</taxon>
        <taxon>Dikarya</taxon>
        <taxon>Basidiomycota</taxon>
        <taxon>Agaricomycotina</taxon>
        <taxon>Agaricomycetes</taxon>
        <taxon>Agaricomycetidae</taxon>
        <taxon>Boletales</taxon>
        <taxon>Suillineae</taxon>
        <taxon>Suillaceae</taxon>
        <taxon>Suillus</taxon>
    </lineage>
</organism>
<dbReference type="Proteomes" id="UP000714275">
    <property type="component" value="Unassembled WGS sequence"/>
</dbReference>
<protein>
    <recommendedName>
        <fullName evidence="2">DUF6533 domain-containing protein</fullName>
    </recommendedName>
</protein>
<accession>A0A9P7CZ86</accession>
<dbReference type="EMBL" id="JABBWD010000061">
    <property type="protein sequence ID" value="KAG1771081.1"/>
    <property type="molecule type" value="Genomic_DNA"/>
</dbReference>
<name>A0A9P7CZ86_9AGAM</name>
<proteinExistence type="predicted"/>
<evidence type="ECO:0000313" key="4">
    <source>
        <dbReference type="Proteomes" id="UP000714275"/>
    </source>
</evidence>
<dbReference type="InterPro" id="IPR045340">
    <property type="entry name" value="DUF6533"/>
</dbReference>
<dbReference type="OrthoDB" id="2684609at2759"/>
<reference evidence="3" key="1">
    <citation type="journal article" date="2020" name="New Phytol.">
        <title>Comparative genomics reveals dynamic genome evolution in host specialist ectomycorrhizal fungi.</title>
        <authorList>
            <person name="Lofgren L.A."/>
            <person name="Nguyen N.H."/>
            <person name="Vilgalys R."/>
            <person name="Ruytinx J."/>
            <person name="Liao H.L."/>
            <person name="Branco S."/>
            <person name="Kuo A."/>
            <person name="LaButti K."/>
            <person name="Lipzen A."/>
            <person name="Andreopoulos W."/>
            <person name="Pangilinan J."/>
            <person name="Riley R."/>
            <person name="Hundley H."/>
            <person name="Na H."/>
            <person name="Barry K."/>
            <person name="Grigoriev I.V."/>
            <person name="Stajich J.E."/>
            <person name="Kennedy P.G."/>
        </authorList>
    </citation>
    <scope>NUCLEOTIDE SEQUENCE</scope>
    <source>
        <strain evidence="3">DOB743</strain>
    </source>
</reference>
<feature type="transmembrane region" description="Helical" evidence="1">
    <location>
        <begin position="53"/>
        <end position="74"/>
    </location>
</feature>
<evidence type="ECO:0000259" key="2">
    <source>
        <dbReference type="Pfam" id="PF20151"/>
    </source>
</evidence>
<evidence type="ECO:0000313" key="3">
    <source>
        <dbReference type="EMBL" id="KAG1771081.1"/>
    </source>
</evidence>
<keyword evidence="1" id="KW-1133">Transmembrane helix</keyword>
<keyword evidence="4" id="KW-1185">Reference proteome</keyword>
<dbReference type="Pfam" id="PF20151">
    <property type="entry name" value="DUF6533"/>
    <property type="match status" value="1"/>
</dbReference>